<dbReference type="OrthoDB" id="7208981at2"/>
<evidence type="ECO:0000256" key="1">
    <source>
        <dbReference type="ARBA" id="ARBA00022679"/>
    </source>
</evidence>
<dbReference type="InterPro" id="IPR050483">
    <property type="entry name" value="CoA-transferase_III_domain"/>
</dbReference>
<dbReference type="Gene3D" id="3.30.1540.10">
    <property type="entry name" value="formyl-coa transferase, domain 3"/>
    <property type="match status" value="1"/>
</dbReference>
<organism evidence="2 3">
    <name type="scientific">Salipiger aestuarii</name>
    <dbReference type="NCBI Taxonomy" id="568098"/>
    <lineage>
        <taxon>Bacteria</taxon>
        <taxon>Pseudomonadati</taxon>
        <taxon>Pseudomonadota</taxon>
        <taxon>Alphaproteobacteria</taxon>
        <taxon>Rhodobacterales</taxon>
        <taxon>Roseobacteraceae</taxon>
        <taxon>Salipiger</taxon>
    </lineage>
</organism>
<dbReference type="PANTHER" id="PTHR48207">
    <property type="entry name" value="SUCCINATE--HYDROXYMETHYLGLUTARATE COA-TRANSFERASE"/>
    <property type="match status" value="1"/>
</dbReference>
<dbReference type="InterPro" id="IPR044855">
    <property type="entry name" value="CoA-Trfase_III_dom3_sf"/>
</dbReference>
<reference evidence="2 3" key="1">
    <citation type="submission" date="2018-06" db="EMBL/GenBank/DDBJ databases">
        <title>Genomic Encyclopedia of Archaeal and Bacterial Type Strains, Phase II (KMG-II): from individual species to whole genera.</title>
        <authorList>
            <person name="Goeker M."/>
        </authorList>
    </citation>
    <scope>NUCLEOTIDE SEQUENCE [LARGE SCALE GENOMIC DNA]</scope>
    <source>
        <strain evidence="2 3">DSM 22011</strain>
    </source>
</reference>
<accession>A0A327YBL1</accession>
<evidence type="ECO:0000313" key="3">
    <source>
        <dbReference type="Proteomes" id="UP000249165"/>
    </source>
</evidence>
<dbReference type="GO" id="GO:0008410">
    <property type="term" value="F:CoA-transferase activity"/>
    <property type="evidence" value="ECO:0007669"/>
    <property type="project" value="TreeGrafter"/>
</dbReference>
<gene>
    <name evidence="2" type="ORF">ATI53_101213</name>
</gene>
<dbReference type="Gene3D" id="3.40.50.10540">
    <property type="entry name" value="Crotonobetainyl-coa:carnitine coa-transferase, domain 1"/>
    <property type="match status" value="1"/>
</dbReference>
<evidence type="ECO:0000313" key="2">
    <source>
        <dbReference type="EMBL" id="RAK18508.1"/>
    </source>
</evidence>
<dbReference type="Proteomes" id="UP000249165">
    <property type="component" value="Unassembled WGS sequence"/>
</dbReference>
<proteinExistence type="predicted"/>
<dbReference type="InterPro" id="IPR023606">
    <property type="entry name" value="CoA-Trfase_III_dom_1_sf"/>
</dbReference>
<dbReference type="AlphaFoldDB" id="A0A327YBL1"/>
<dbReference type="RefSeq" id="WP_047998182.1">
    <property type="nucleotide sequence ID" value="NZ_LIQE01000052.1"/>
</dbReference>
<comment type="caution">
    <text evidence="2">The sequence shown here is derived from an EMBL/GenBank/DDBJ whole genome shotgun (WGS) entry which is preliminary data.</text>
</comment>
<keyword evidence="1 2" id="KW-0808">Transferase</keyword>
<dbReference type="Pfam" id="PF02515">
    <property type="entry name" value="CoA_transf_3"/>
    <property type="match status" value="1"/>
</dbReference>
<name>A0A327YBL1_9RHOB</name>
<keyword evidence="3" id="KW-1185">Reference proteome</keyword>
<dbReference type="PANTHER" id="PTHR48207:SF3">
    <property type="entry name" value="SUCCINATE--HYDROXYMETHYLGLUTARATE COA-TRANSFERASE"/>
    <property type="match status" value="1"/>
</dbReference>
<sequence>MTPKPNSFGPLSGIRILEIGHYIAAPFCTRILGDLGAEIIKIEPPAGDPARDWGAKQNDRSLWWSVHARNKRSVAIDIKSPEGLEAVQKVIASCDALVENLRPGALARLGLSYEVLETLRPGLVVAHISGYGQNGPERDRAAFGVIGEAIGGLRYLTDHPQGTSDLPPVRVGVSLGDSVAGLYAAIGVLAQLLGRAENKSASCHVVDVALTESVLSLMEDMLPAYGALGQIKKPTGARISTAAPTSAYPTRDGRWLLIAANSDLLFGRLMALIGRDDFASDPELSTNSGRVAQADRLDAAIAEWTRQHDANDAARIVAEADIPSTLIYTAAEIVADPQFQARGMIRKVTDAEQGTVLHPGIVPHLPDCPGAIRFAGQNLGQDTDDVLREFAHMTAQEIGRLRSEKVIT</sequence>
<dbReference type="SUPFAM" id="SSF89796">
    <property type="entry name" value="CoA-transferase family III (CaiB/BaiF)"/>
    <property type="match status" value="1"/>
</dbReference>
<dbReference type="EMBL" id="QLMG01000012">
    <property type="protein sequence ID" value="RAK18508.1"/>
    <property type="molecule type" value="Genomic_DNA"/>
</dbReference>
<protein>
    <submittedName>
        <fullName evidence="2">Formyl-CoA transferase</fullName>
    </submittedName>
</protein>
<dbReference type="InterPro" id="IPR003673">
    <property type="entry name" value="CoA-Trfase_fam_III"/>
</dbReference>